<organism evidence="1 2">
    <name type="scientific">Streptomyces scabichelini</name>
    <dbReference type="NCBI Taxonomy" id="2711217"/>
    <lineage>
        <taxon>Bacteria</taxon>
        <taxon>Bacillati</taxon>
        <taxon>Actinomycetota</taxon>
        <taxon>Actinomycetes</taxon>
        <taxon>Kitasatosporales</taxon>
        <taxon>Streptomycetaceae</taxon>
        <taxon>Streptomyces</taxon>
    </lineage>
</organism>
<comment type="caution">
    <text evidence="1">The sequence shown here is derived from an EMBL/GenBank/DDBJ whole genome shotgun (WGS) entry which is preliminary data.</text>
</comment>
<dbReference type="EMBL" id="JAAKZY010000037">
    <property type="protein sequence ID" value="NGO08768.1"/>
    <property type="molecule type" value="Genomic_DNA"/>
</dbReference>
<evidence type="ECO:0000313" key="2">
    <source>
        <dbReference type="Proteomes" id="UP000472335"/>
    </source>
</evidence>
<accession>A0A6G4V3V8</accession>
<proteinExistence type="predicted"/>
<name>A0A6G4V3V8_9ACTN</name>
<sequence length="338" mass="36851">MNAGGVNAADGHPADVHLVDLGSDGWLLEETSGGPRPVPADRLDDHFAEELSPPDWATDLLVYVHGWQTRPESALMAVHRLLDLTADQYDRHQALYPQLKPWRPWTVLVRWPSRSLPSLGGYRRIRDRAHTMSADGGHAARVIGRLLGYLDTHRADPAAAPVLANRDGQYLHLIGHSFGCRFLCEAVQWAADAPATLGWSTPEPPNRPFTVDSMLLLQMAAPRDAFASRFTALAEAPLRGPVVATYSQHDRATGFWHLRAERRAGIGYAGIGTAPAPVSSISMLPPGKPYPLSTLDHRFVSVDASDVFVRGHGPAGAHSDHLHPESAHLLLSLADHSR</sequence>
<keyword evidence="1" id="KW-0378">Hydrolase</keyword>
<gene>
    <name evidence="1" type="ORF">G5C60_14430</name>
</gene>
<reference evidence="1 2" key="1">
    <citation type="submission" date="2020-02" db="EMBL/GenBank/DDBJ databases">
        <title>Whole-genome analyses of novel actinobacteria.</title>
        <authorList>
            <person name="Sahin N."/>
            <person name="Gencbay T."/>
        </authorList>
    </citation>
    <scope>NUCLEOTIDE SEQUENCE [LARGE SCALE GENOMIC DNA]</scope>
    <source>
        <strain evidence="1 2">HC44</strain>
    </source>
</reference>
<keyword evidence="2" id="KW-1185">Reference proteome</keyword>
<protein>
    <submittedName>
        <fullName evidence="1">Alpha/beta hydrolase</fullName>
    </submittedName>
</protein>
<dbReference type="Proteomes" id="UP000472335">
    <property type="component" value="Unassembled WGS sequence"/>
</dbReference>
<evidence type="ECO:0000313" key="1">
    <source>
        <dbReference type="EMBL" id="NGO08768.1"/>
    </source>
</evidence>
<dbReference type="AlphaFoldDB" id="A0A6G4V3V8"/>
<dbReference type="GO" id="GO:0016787">
    <property type="term" value="F:hydrolase activity"/>
    <property type="evidence" value="ECO:0007669"/>
    <property type="project" value="UniProtKB-KW"/>
</dbReference>